<feature type="domain" description="Galactosyltransferase C-terminal" evidence="12">
    <location>
        <begin position="185"/>
        <end position="260"/>
    </location>
</feature>
<dbReference type="Gene3D" id="3.90.550.10">
    <property type="entry name" value="Spore Coat Polysaccharide Biosynthesis Protein SpsA, Chain A"/>
    <property type="match status" value="1"/>
</dbReference>
<dbReference type="InterPro" id="IPR027995">
    <property type="entry name" value="Galactosyl_T_N"/>
</dbReference>
<accession>A0A1I7UHP7</accession>
<dbReference type="eggNOG" id="KOG3917">
    <property type="taxonomic scope" value="Eukaryota"/>
</dbReference>
<keyword evidence="8 11" id="KW-1133">Transmembrane helix</keyword>
<evidence type="ECO:0000256" key="5">
    <source>
        <dbReference type="ARBA" id="ARBA00022679"/>
    </source>
</evidence>
<dbReference type="GO" id="GO:0030166">
    <property type="term" value="P:proteoglycan biosynthetic process"/>
    <property type="evidence" value="ECO:0007669"/>
    <property type="project" value="TreeGrafter"/>
</dbReference>
<evidence type="ECO:0000256" key="8">
    <source>
        <dbReference type="ARBA" id="ARBA00022989"/>
    </source>
</evidence>
<dbReference type="Proteomes" id="UP000095282">
    <property type="component" value="Unplaced"/>
</dbReference>
<proteinExistence type="inferred from homology"/>
<organism evidence="14 15">
    <name type="scientific">Caenorhabditis tropicalis</name>
    <dbReference type="NCBI Taxonomy" id="1561998"/>
    <lineage>
        <taxon>Eukaryota</taxon>
        <taxon>Metazoa</taxon>
        <taxon>Ecdysozoa</taxon>
        <taxon>Nematoda</taxon>
        <taxon>Chromadorea</taxon>
        <taxon>Rhabditida</taxon>
        <taxon>Rhabditina</taxon>
        <taxon>Rhabditomorpha</taxon>
        <taxon>Rhabditoidea</taxon>
        <taxon>Rhabditidae</taxon>
        <taxon>Peloderinae</taxon>
        <taxon>Caenorhabditis</taxon>
    </lineage>
</organism>
<dbReference type="GO" id="GO:0046872">
    <property type="term" value="F:metal ion binding"/>
    <property type="evidence" value="ECO:0007669"/>
    <property type="project" value="UniProtKB-UniRule"/>
</dbReference>
<dbReference type="GO" id="GO:0005975">
    <property type="term" value="P:carbohydrate metabolic process"/>
    <property type="evidence" value="ECO:0007669"/>
    <property type="project" value="InterPro"/>
</dbReference>
<comment type="pathway">
    <text evidence="2 11">Protein modification; protein glycosylation.</text>
</comment>
<evidence type="ECO:0000313" key="14">
    <source>
        <dbReference type="Proteomes" id="UP000095282"/>
    </source>
</evidence>
<feature type="domain" description="Galactosyltransferase N-terminal" evidence="13">
    <location>
        <begin position="92"/>
        <end position="175"/>
    </location>
</feature>
<dbReference type="Pfam" id="PF13733">
    <property type="entry name" value="Glyco_transf_7N"/>
    <property type="match status" value="1"/>
</dbReference>
<dbReference type="CDD" id="cd00899">
    <property type="entry name" value="b4GalT"/>
    <property type="match status" value="1"/>
</dbReference>
<dbReference type="WBParaSite" id="Csp11.Scaffold629.g9441.t2">
    <property type="protein sequence ID" value="Csp11.Scaffold629.g9441.t2"/>
    <property type="gene ID" value="Csp11.Scaffold629.g9441"/>
</dbReference>
<comment type="subcellular location">
    <subcellularLocation>
        <location evidence="1 11">Membrane</location>
        <topology evidence="1 11">Single-pass type II membrane protein</topology>
    </subcellularLocation>
</comment>
<keyword evidence="14" id="KW-1185">Reference proteome</keyword>
<keyword evidence="9 11" id="KW-0472">Membrane</keyword>
<dbReference type="UniPathway" id="UPA00378"/>
<dbReference type="PANTHER" id="PTHR19300">
    <property type="entry name" value="BETA-1,4-GALACTOSYLTRANSFERASE"/>
    <property type="match status" value="1"/>
</dbReference>
<keyword evidence="11" id="KW-0464">Manganese</keyword>
<dbReference type="InterPro" id="IPR003859">
    <property type="entry name" value="Galactosyl_T"/>
</dbReference>
<dbReference type="Pfam" id="PF02709">
    <property type="entry name" value="Glyco_transf_7C"/>
    <property type="match status" value="1"/>
</dbReference>
<dbReference type="PANTHER" id="PTHR19300:SF30">
    <property type="entry name" value="BETA-1,4-GALACTOSYLTRANSFERASE 7"/>
    <property type="match status" value="1"/>
</dbReference>
<reference evidence="15" key="1">
    <citation type="submission" date="2016-11" db="UniProtKB">
        <authorList>
            <consortium name="WormBaseParasite"/>
        </authorList>
    </citation>
    <scope>IDENTIFICATION</scope>
</reference>
<name>A0A1I7UHP7_9PELO</name>
<feature type="transmembrane region" description="Helical" evidence="11">
    <location>
        <begin position="53"/>
        <end position="74"/>
    </location>
</feature>
<evidence type="ECO:0000256" key="3">
    <source>
        <dbReference type="ARBA" id="ARBA00005735"/>
    </source>
</evidence>
<dbReference type="SUPFAM" id="SSF53448">
    <property type="entry name" value="Nucleotide-diphospho-sugar transferases"/>
    <property type="match status" value="1"/>
</dbReference>
<keyword evidence="11" id="KW-0479">Metal-binding</keyword>
<evidence type="ECO:0000256" key="4">
    <source>
        <dbReference type="ARBA" id="ARBA00022676"/>
    </source>
</evidence>
<protein>
    <recommendedName>
        <fullName evidence="11">Beta-1,4-N-acetylgalactosaminyltransferase</fullName>
        <ecNumber evidence="11">2.4.1.-</ecNumber>
    </recommendedName>
    <alternativeName>
        <fullName evidence="11">Beta-4-GalNAcT</fullName>
    </alternativeName>
</protein>
<keyword evidence="10 11" id="KW-0325">Glycoprotein</keyword>
<dbReference type="GO" id="GO:0016020">
    <property type="term" value="C:membrane"/>
    <property type="evidence" value="ECO:0007669"/>
    <property type="project" value="UniProtKB-SubCell"/>
</dbReference>
<sequence length="331" mass="38588">MIAVVINDCLDLSARCLPFKSSFIFNIRLVLVFRRNLFSPHAVPDEMKLKARLILLGIIIITLSLCYLLALFLIDLDLMTEYVDPRPVQVHYHKLCVVVPYRDRLEELQEFSPHMSTFLHNQNVSHHILIVNQTDSLRFNRASLINVGWNEADRLGCDYMVMNDVDLLPVNPEVPYDFPGVGTIRHITAPEYHPKYHYEKFIGGILMLTLEDYKKLNGMSNKYWGWGLEDDEFYLRIVDSKLNLTRVSGLSTNSTNTFRHIHGPKRKRDYIPKKNDKKQWEIKRKRDHVSGLHNVRYVIDSRRLLDFSGTTVTVINVGLHCDLDWTPYCKS</sequence>
<keyword evidence="6 11" id="KW-0812">Transmembrane</keyword>
<dbReference type="GO" id="GO:0005794">
    <property type="term" value="C:Golgi apparatus"/>
    <property type="evidence" value="ECO:0007669"/>
    <property type="project" value="TreeGrafter"/>
</dbReference>
<evidence type="ECO:0000259" key="12">
    <source>
        <dbReference type="Pfam" id="PF02709"/>
    </source>
</evidence>
<comment type="cofactor">
    <cofactor evidence="11">
        <name>Mn(2+)</name>
        <dbReference type="ChEBI" id="CHEBI:29035"/>
    </cofactor>
</comment>
<evidence type="ECO:0000256" key="10">
    <source>
        <dbReference type="ARBA" id="ARBA00023180"/>
    </source>
</evidence>
<comment type="function">
    <text evidence="11">Catalyzes the transfer of galactose onto proteins or lipids.</text>
</comment>
<keyword evidence="5 11" id="KW-0808">Transferase</keyword>
<dbReference type="InterPro" id="IPR029044">
    <property type="entry name" value="Nucleotide-diphossugar_trans"/>
</dbReference>
<keyword evidence="4 11" id="KW-0328">Glycosyltransferase</keyword>
<keyword evidence="7 11" id="KW-0735">Signal-anchor</keyword>
<evidence type="ECO:0000256" key="6">
    <source>
        <dbReference type="ARBA" id="ARBA00022692"/>
    </source>
</evidence>
<evidence type="ECO:0000256" key="2">
    <source>
        <dbReference type="ARBA" id="ARBA00004922"/>
    </source>
</evidence>
<dbReference type="STRING" id="1561998.A0A1I7UHP7"/>
<dbReference type="EC" id="2.4.1.-" evidence="11"/>
<evidence type="ECO:0000256" key="11">
    <source>
        <dbReference type="RuleBase" id="RU368121"/>
    </source>
</evidence>
<evidence type="ECO:0000256" key="1">
    <source>
        <dbReference type="ARBA" id="ARBA00004606"/>
    </source>
</evidence>
<evidence type="ECO:0000256" key="9">
    <source>
        <dbReference type="ARBA" id="ARBA00023136"/>
    </source>
</evidence>
<dbReference type="InterPro" id="IPR027791">
    <property type="entry name" value="Galactosyl_T_C"/>
</dbReference>
<dbReference type="GO" id="GO:0046525">
    <property type="term" value="F:xylosylprotein 4-beta-galactosyltransferase activity"/>
    <property type="evidence" value="ECO:0007669"/>
    <property type="project" value="TreeGrafter"/>
</dbReference>
<dbReference type="PRINTS" id="PR02050">
    <property type="entry name" value="B14GALTRFASE"/>
</dbReference>
<evidence type="ECO:0000259" key="13">
    <source>
        <dbReference type="Pfam" id="PF13733"/>
    </source>
</evidence>
<comment type="similarity">
    <text evidence="3 11">Belongs to the glycosyltransferase 7 family.</text>
</comment>
<evidence type="ECO:0000313" key="15">
    <source>
        <dbReference type="WBParaSite" id="Csp11.Scaffold629.g9441.t2"/>
    </source>
</evidence>
<evidence type="ECO:0000256" key="7">
    <source>
        <dbReference type="ARBA" id="ARBA00022968"/>
    </source>
</evidence>
<dbReference type="AlphaFoldDB" id="A0A1I7UHP7"/>